<dbReference type="PANTHER" id="PTHR10877">
    <property type="entry name" value="POLYCYSTIN FAMILY MEMBER"/>
    <property type="match status" value="1"/>
</dbReference>
<feature type="disulfide bond" evidence="7">
    <location>
        <begin position="325"/>
        <end position="338"/>
    </location>
</feature>
<dbReference type="AlphaFoldDB" id="A0A090XD87"/>
<dbReference type="InterPro" id="IPR013122">
    <property type="entry name" value="PKD1_2_channel"/>
</dbReference>
<evidence type="ECO:0000256" key="1">
    <source>
        <dbReference type="ARBA" id="ARBA00004141"/>
    </source>
</evidence>
<feature type="transmembrane region" description="Helical" evidence="8">
    <location>
        <begin position="511"/>
        <end position="532"/>
    </location>
</feature>
<proteinExistence type="evidence at transcript level"/>
<evidence type="ECO:0000256" key="2">
    <source>
        <dbReference type="ARBA" id="ARBA00007200"/>
    </source>
</evidence>
<dbReference type="Pfam" id="PF20519">
    <property type="entry name" value="Polycystin_dom"/>
    <property type="match status" value="1"/>
</dbReference>
<dbReference type="Pfam" id="PF08016">
    <property type="entry name" value="PKD_channel"/>
    <property type="match status" value="1"/>
</dbReference>
<organism evidence="11">
    <name type="scientific">Corticium candelabrum</name>
    <name type="common">Sponge</name>
    <dbReference type="NCBI Taxonomy" id="121492"/>
    <lineage>
        <taxon>Eukaryota</taxon>
        <taxon>Metazoa</taxon>
        <taxon>Porifera</taxon>
        <taxon>Homoscleromorpha</taxon>
        <taxon>Homosclerophorida</taxon>
        <taxon>Plakinidae</taxon>
        <taxon>Corticium</taxon>
    </lineage>
</organism>
<evidence type="ECO:0000256" key="7">
    <source>
        <dbReference type="PIRSR" id="PIRSR603915-2"/>
    </source>
</evidence>
<comment type="subcellular location">
    <subcellularLocation>
        <location evidence="1">Membrane</location>
        <topology evidence="1">Multi-pass membrane protein</topology>
    </subcellularLocation>
</comment>
<feature type="transmembrane region" description="Helical" evidence="8">
    <location>
        <begin position="126"/>
        <end position="153"/>
    </location>
</feature>
<dbReference type="GO" id="GO:0005509">
    <property type="term" value="F:calcium ion binding"/>
    <property type="evidence" value="ECO:0007669"/>
    <property type="project" value="InterPro"/>
</dbReference>
<feature type="transmembrane region" description="Helical" evidence="8">
    <location>
        <begin position="658"/>
        <end position="683"/>
    </location>
</feature>
<keyword evidence="4 8" id="KW-1133">Transmembrane helix</keyword>
<feature type="domain" description="Polycystin" evidence="10">
    <location>
        <begin position="265"/>
        <end position="464"/>
    </location>
</feature>
<keyword evidence="6" id="KW-0325">Glycoprotein</keyword>
<keyword evidence="5 8" id="KW-0472">Membrane</keyword>
<evidence type="ECO:0000256" key="6">
    <source>
        <dbReference type="ARBA" id="ARBA00023180"/>
    </source>
</evidence>
<sequence length="733" mass="83528">MTVASRLTSPDWRMFSSRVSPIADESDVRLLLRGDSNVSKISTDPFVGWTDDDSLSYSSCPQTALSATTVYEDEKSKKHRICCFKFRLPHFFVYVAWFLLVACSALSSYVTILLGYNFGTEKATEWVHAFLVSTIQSIFVTQPFKVIGFAVFYAMIIKRAEIDGEVDPDAADLVLSRSDNEAMDPRHFQPPSRQSKFDQSVRTARRKLRKKEGTFRAIRDLVIYATFLTILWMIAYTDRTPDMYYMTKAVKDIVLKANGGSGIAFSDVSRASEFWRWTETTLLPGLYGEYWYNGDRMENGFTAEPYLKLVGKPRLKQFRVEKGSCTVPGILADEVTRCYNSYSSDSADRGWYRRGWLPLTRTDNISQIGWHYSSSNTWLIWGQTGTYTGGGYVVDLDRNNRSIAGETISGLQESRWIEHGTRAVTVQFTVYNANSNLFSIGLLLVEFPASGGVMTSHTVYTTRLFRYVTNFQLFIVACEAAFVFFLFYYTVKAIRAIHKVKGAFIVEPWNWVEMLVIVLGWTTTGVYIARLVYVLQASDNFQSNPNQFVDFYHIFVLDTIYLTGSSLVVFFSFLKILRLLQFNRRMLLLAGTLRRSGMQLIAFAIAFLIVMVAFASLHMGVFGASDYRFSSMFSALQYQIEMILGKFEANRSRDDYPIAAPLIFIMFVLTGAMLLSNLFIVLINETFSAVKRDNDQTQNKYEVVEYIKELVGLGNDCDEEEEDMTNGHDDDDD</sequence>
<dbReference type="InterPro" id="IPR051223">
    <property type="entry name" value="Polycystin"/>
</dbReference>
<protein>
    <submittedName>
        <fullName evidence="11">Polycystin 2</fullName>
    </submittedName>
</protein>
<feature type="transmembrane region" description="Helical" evidence="8">
    <location>
        <begin position="552"/>
        <end position="577"/>
    </location>
</feature>
<name>A0A090XD87_CORC0</name>
<evidence type="ECO:0000256" key="8">
    <source>
        <dbReference type="SAM" id="Phobius"/>
    </source>
</evidence>
<dbReference type="EMBL" id="GAQT01000001">
    <property type="protein sequence ID" value="JAC94714.1"/>
    <property type="molecule type" value="mRNA"/>
</dbReference>
<comment type="similarity">
    <text evidence="2">Belongs to the polycystin family.</text>
</comment>
<feature type="transmembrane region" description="Helical" evidence="8">
    <location>
        <begin position="91"/>
        <end position="114"/>
    </location>
</feature>
<dbReference type="PANTHER" id="PTHR10877:SF183">
    <property type="entry name" value="AT14535P-RELATED"/>
    <property type="match status" value="1"/>
</dbReference>
<evidence type="ECO:0000256" key="5">
    <source>
        <dbReference type="ARBA" id="ARBA00023136"/>
    </source>
</evidence>
<feature type="domain" description="Polycystin cation channel PKD1/PKD2" evidence="9">
    <location>
        <begin position="466"/>
        <end position="690"/>
    </location>
</feature>
<dbReference type="InterPro" id="IPR003915">
    <property type="entry name" value="PKD_2"/>
</dbReference>
<keyword evidence="3 8" id="KW-0812">Transmembrane</keyword>
<feature type="transmembrane region" description="Helical" evidence="8">
    <location>
        <begin position="598"/>
        <end position="622"/>
    </location>
</feature>
<evidence type="ECO:0000259" key="9">
    <source>
        <dbReference type="Pfam" id="PF08016"/>
    </source>
</evidence>
<feature type="transmembrane region" description="Helical" evidence="8">
    <location>
        <begin position="217"/>
        <end position="236"/>
    </location>
</feature>
<evidence type="ECO:0000259" key="10">
    <source>
        <dbReference type="Pfam" id="PF20519"/>
    </source>
</evidence>
<feature type="transmembrane region" description="Helical" evidence="8">
    <location>
        <begin position="471"/>
        <end position="491"/>
    </location>
</feature>
<dbReference type="GO" id="GO:0005262">
    <property type="term" value="F:calcium channel activity"/>
    <property type="evidence" value="ECO:0007669"/>
    <property type="project" value="TreeGrafter"/>
</dbReference>
<accession>A0A090XD87</accession>
<evidence type="ECO:0000256" key="3">
    <source>
        <dbReference type="ARBA" id="ARBA00022692"/>
    </source>
</evidence>
<dbReference type="PRINTS" id="PR01433">
    <property type="entry name" value="POLYCYSTIN2"/>
</dbReference>
<dbReference type="Gene3D" id="1.10.287.70">
    <property type="match status" value="1"/>
</dbReference>
<reference evidence="11" key="1">
    <citation type="journal article" date="2014" name="BMC Evol. Biol.">
        <title>Evolutionary origins of sensation in metazoans: functional evidence for a new sensory organ in sponges.</title>
        <authorList>
            <person name="Ludeman D.A."/>
            <person name="Farrar N."/>
            <person name="Riesgo A."/>
            <person name="Paps J."/>
            <person name="Leys S.P."/>
        </authorList>
    </citation>
    <scope>NUCLEOTIDE SEQUENCE</scope>
</reference>
<evidence type="ECO:0000256" key="4">
    <source>
        <dbReference type="ARBA" id="ARBA00022989"/>
    </source>
</evidence>
<dbReference type="GO" id="GO:0016020">
    <property type="term" value="C:membrane"/>
    <property type="evidence" value="ECO:0007669"/>
    <property type="project" value="UniProtKB-SubCell"/>
</dbReference>
<dbReference type="InterPro" id="IPR046791">
    <property type="entry name" value="Polycystin_dom"/>
</dbReference>
<dbReference type="GO" id="GO:0050982">
    <property type="term" value="P:detection of mechanical stimulus"/>
    <property type="evidence" value="ECO:0007669"/>
    <property type="project" value="TreeGrafter"/>
</dbReference>
<evidence type="ECO:0000313" key="11">
    <source>
        <dbReference type="EMBL" id="JAC94714.1"/>
    </source>
</evidence>
<feature type="non-terminal residue" evidence="11">
    <location>
        <position position="733"/>
    </location>
</feature>